<dbReference type="Pfam" id="PF00615">
    <property type="entry name" value="RGS"/>
    <property type="match status" value="1"/>
</dbReference>
<proteinExistence type="predicted"/>
<evidence type="ECO:0000313" key="2">
    <source>
        <dbReference type="EMBL" id="OAD67375.1"/>
    </source>
</evidence>
<dbReference type="Gene3D" id="1.10.167.10">
    <property type="entry name" value="Regulator of G-protein Signalling 4, domain 2"/>
    <property type="match status" value="1"/>
</dbReference>
<dbReference type="STRING" id="763407.A0A162WIL5"/>
<dbReference type="OrthoDB" id="10266999at2759"/>
<evidence type="ECO:0000259" key="1">
    <source>
        <dbReference type="PROSITE" id="PS50132"/>
    </source>
</evidence>
<feature type="domain" description="RGS" evidence="1">
    <location>
        <begin position="24"/>
        <end position="127"/>
    </location>
</feature>
<protein>
    <recommendedName>
        <fullName evidence="1">RGS domain-containing protein</fullName>
    </recommendedName>
</protein>
<dbReference type="GeneID" id="29002055"/>
<dbReference type="PROSITE" id="PS50132">
    <property type="entry name" value="RGS"/>
    <property type="match status" value="1"/>
</dbReference>
<dbReference type="PANTHER" id="PTHR10845">
    <property type="entry name" value="REGULATOR OF G PROTEIN SIGNALING"/>
    <property type="match status" value="1"/>
</dbReference>
<dbReference type="VEuPathDB" id="FungiDB:PHYBLDRAFT_63625"/>
<dbReference type="EMBL" id="KV441024">
    <property type="protein sequence ID" value="OAD67375.1"/>
    <property type="molecule type" value="Genomic_DNA"/>
</dbReference>
<keyword evidence="3" id="KW-1185">Reference proteome</keyword>
<dbReference type="SUPFAM" id="SSF48097">
    <property type="entry name" value="Regulator of G-protein signaling, RGS"/>
    <property type="match status" value="1"/>
</dbReference>
<dbReference type="SMART" id="SM00315">
    <property type="entry name" value="RGS"/>
    <property type="match status" value="1"/>
</dbReference>
<dbReference type="InterPro" id="IPR016137">
    <property type="entry name" value="RGS"/>
</dbReference>
<name>A0A162WIL5_PHYB8</name>
<organism evidence="2 3">
    <name type="scientific">Phycomyces blakesleeanus (strain ATCC 8743b / DSM 1359 / FGSC 10004 / NBRC 33097 / NRRL 1555)</name>
    <dbReference type="NCBI Taxonomy" id="763407"/>
    <lineage>
        <taxon>Eukaryota</taxon>
        <taxon>Fungi</taxon>
        <taxon>Fungi incertae sedis</taxon>
        <taxon>Mucoromycota</taxon>
        <taxon>Mucoromycotina</taxon>
        <taxon>Mucoromycetes</taxon>
        <taxon>Mucorales</taxon>
        <taxon>Phycomycetaceae</taxon>
        <taxon>Phycomyces</taxon>
    </lineage>
</organism>
<dbReference type="Proteomes" id="UP000077315">
    <property type="component" value="Unassembled WGS sequence"/>
</dbReference>
<dbReference type="CDD" id="cd07440">
    <property type="entry name" value="RGS"/>
    <property type="match status" value="1"/>
</dbReference>
<dbReference type="AlphaFoldDB" id="A0A162WIL5"/>
<dbReference type="InterPro" id="IPR036305">
    <property type="entry name" value="RGS_sf"/>
</dbReference>
<dbReference type="InParanoid" id="A0A162WIL5"/>
<accession>A0A162WIL5</accession>
<dbReference type="PANTHER" id="PTHR10845:SF192">
    <property type="entry name" value="DOUBLE HIT, ISOFORM B"/>
    <property type="match status" value="1"/>
</dbReference>
<sequence length="245" mass="27949">MHCQSVLTLESVLENPSSHLFHCFSTYLQQSFCHENLVFWMAVQQYQDDASAIFNSLDDPLVTHPDLDTICHAIIATHIYPNAPQEINIPCDIRDDILARVRTQDYTPTLFRPAADAVLELMRANSFVPWTADLDPPPVPVLQTSFSFPDRWHLKQFIRYSRTSFSSLQSSFDYEHDTTHASNLCPSQTIHPIEIPSSSSPAQSRSVFKRMKRRLGLSKPIDPTGVKFTAENSKFSWIGLKKSHR</sequence>
<evidence type="ECO:0000313" key="3">
    <source>
        <dbReference type="Proteomes" id="UP000077315"/>
    </source>
</evidence>
<gene>
    <name evidence="2" type="ORF">PHYBLDRAFT_63625</name>
</gene>
<dbReference type="RefSeq" id="XP_018285415.1">
    <property type="nucleotide sequence ID" value="XM_018441149.1"/>
</dbReference>
<reference evidence="3" key="1">
    <citation type="submission" date="2015-06" db="EMBL/GenBank/DDBJ databases">
        <title>Expansion of signal transduction pathways in fungi by whole-genome duplication.</title>
        <authorList>
            <consortium name="DOE Joint Genome Institute"/>
            <person name="Corrochano L.M."/>
            <person name="Kuo A."/>
            <person name="Marcet-Houben M."/>
            <person name="Polaino S."/>
            <person name="Salamov A."/>
            <person name="Villalobos J.M."/>
            <person name="Alvarez M.I."/>
            <person name="Avalos J."/>
            <person name="Benito E.P."/>
            <person name="Benoit I."/>
            <person name="Burger G."/>
            <person name="Camino L.P."/>
            <person name="Canovas D."/>
            <person name="Cerda-Olmedo E."/>
            <person name="Cheng J.-F."/>
            <person name="Dominguez A."/>
            <person name="Elias M."/>
            <person name="Eslava A.P."/>
            <person name="Glaser F."/>
            <person name="Grimwood J."/>
            <person name="Gutierrez G."/>
            <person name="Heitman J."/>
            <person name="Henrissat B."/>
            <person name="Iturriaga E.A."/>
            <person name="Lang B.F."/>
            <person name="Lavin J.L."/>
            <person name="Lee S."/>
            <person name="Li W."/>
            <person name="Lindquist E."/>
            <person name="Lopez-Garcia S."/>
            <person name="Luque E.M."/>
            <person name="Marcos A.T."/>
            <person name="Martin J."/>
            <person name="McCluskey K."/>
            <person name="Medina H.R."/>
            <person name="Miralles-Duran A."/>
            <person name="Miyazaki A."/>
            <person name="Munoz-Torres E."/>
            <person name="Oguiza J.A."/>
            <person name="Ohm R."/>
            <person name="Olmedo M."/>
            <person name="Orejas M."/>
            <person name="Ortiz-Castellanos L."/>
            <person name="Pisabarro A.G."/>
            <person name="Rodriguez-Romero J."/>
            <person name="Ruiz-Herrera J."/>
            <person name="Ruiz-Vazquez R."/>
            <person name="Sanz C."/>
            <person name="Schackwitz W."/>
            <person name="Schmutz J."/>
            <person name="Shahriari M."/>
            <person name="Shelest E."/>
            <person name="Silva-Franco F."/>
            <person name="Soanes D."/>
            <person name="Syed K."/>
            <person name="Tagua V.G."/>
            <person name="Talbot N.J."/>
            <person name="Thon M."/>
            <person name="De vries R.P."/>
            <person name="Wiebenga A."/>
            <person name="Yadav J.S."/>
            <person name="Braun E.L."/>
            <person name="Baker S."/>
            <person name="Garre V."/>
            <person name="Horwitz B."/>
            <person name="Torres-Martinez S."/>
            <person name="Idnurm A."/>
            <person name="Herrera-Estrella A."/>
            <person name="Gabaldon T."/>
            <person name="Grigoriev I.V."/>
        </authorList>
    </citation>
    <scope>NUCLEOTIDE SEQUENCE [LARGE SCALE GENOMIC DNA]</scope>
    <source>
        <strain evidence="3">NRRL 1555(-)</strain>
    </source>
</reference>
<dbReference type="InterPro" id="IPR044926">
    <property type="entry name" value="RGS_subdomain_2"/>
</dbReference>